<keyword evidence="3" id="KW-0456">Lyase</keyword>
<dbReference type="PANTHER" id="PTHR35721:SF1">
    <property type="entry name" value="UREIDOGLYCOLATE HYDROLASE"/>
    <property type="match status" value="1"/>
</dbReference>
<evidence type="ECO:0008006" key="7">
    <source>
        <dbReference type="Google" id="ProtNLM"/>
    </source>
</evidence>
<dbReference type="SUPFAM" id="SSF51182">
    <property type="entry name" value="RmlC-like cupins"/>
    <property type="match status" value="1"/>
</dbReference>
<name>A0A1Z4UZJ1_9CYAN</name>
<evidence type="ECO:0000256" key="1">
    <source>
        <dbReference type="ARBA" id="ARBA00011738"/>
    </source>
</evidence>
<keyword evidence="6" id="KW-1185">Reference proteome</keyword>
<evidence type="ECO:0000313" key="5">
    <source>
        <dbReference type="EMBL" id="BAZ84604.1"/>
    </source>
</evidence>
<protein>
    <recommendedName>
        <fullName evidence="7">Ureidoglycolate hydrolase</fullName>
    </recommendedName>
</protein>
<dbReference type="PANTHER" id="PTHR35721">
    <property type="entry name" value="UREIDOGLYCOLATE HYDROLASE"/>
    <property type="match status" value="1"/>
</dbReference>
<dbReference type="AlphaFoldDB" id="A0A1Z4UZJ1"/>
<dbReference type="Proteomes" id="UP000218702">
    <property type="component" value="Chromosome"/>
</dbReference>
<comment type="subunit">
    <text evidence="1">Homodimer.</text>
</comment>
<dbReference type="Gene3D" id="2.60.120.480">
    <property type="entry name" value="Ureidoglycolate hydrolase"/>
    <property type="match status" value="1"/>
</dbReference>
<dbReference type="EMBL" id="AP018316">
    <property type="protein sequence ID" value="BAZ84604.1"/>
    <property type="molecule type" value="Genomic_DNA"/>
</dbReference>
<evidence type="ECO:0000256" key="2">
    <source>
        <dbReference type="ARBA" id="ARBA00022631"/>
    </source>
</evidence>
<evidence type="ECO:0000313" key="6">
    <source>
        <dbReference type="Proteomes" id="UP000218702"/>
    </source>
</evidence>
<sequence length="164" mass="18907">MSALSRIQELPSQLITPENFQPYGQVIYASKDGKNFDQEDAQLNLQNGIPRFYIMRLQKKGRKFHQITRHIKCTQCLGSLDGKDWLMAVCPPNNNMNEPVLSKIAAFRIPGNCFIKLSVGTWHAGPYFDHEFVDFYNLELSDTNVVDHFTHNFLKSHNLAFEMI</sequence>
<dbReference type="GO" id="GO:0000256">
    <property type="term" value="P:allantoin catabolic process"/>
    <property type="evidence" value="ECO:0007669"/>
    <property type="project" value="InterPro"/>
</dbReference>
<dbReference type="KEGG" id="dcm:NIES806_07940"/>
<keyword evidence="2" id="KW-0659">Purine metabolism</keyword>
<evidence type="ECO:0000256" key="4">
    <source>
        <dbReference type="ARBA" id="ARBA00047684"/>
    </source>
</evidence>
<gene>
    <name evidence="5" type="ORF">NIES806_07940</name>
</gene>
<reference evidence="5 6" key="1">
    <citation type="submission" date="2017-06" db="EMBL/GenBank/DDBJ databases">
        <title>Genome sequencing of cyanobaciteial culture collection at National Institute for Environmental Studies (NIES).</title>
        <authorList>
            <person name="Hirose Y."/>
            <person name="Shimura Y."/>
            <person name="Fujisawa T."/>
            <person name="Nakamura Y."/>
            <person name="Kawachi M."/>
        </authorList>
    </citation>
    <scope>NUCLEOTIDE SEQUENCE [LARGE SCALE GENOMIC DNA]</scope>
    <source>
        <strain evidence="5 6">NIES-806</strain>
    </source>
</reference>
<dbReference type="GO" id="GO:0050385">
    <property type="term" value="F:ureidoglycolate lyase activity"/>
    <property type="evidence" value="ECO:0007669"/>
    <property type="project" value="UniProtKB-EC"/>
</dbReference>
<dbReference type="InterPro" id="IPR007247">
    <property type="entry name" value="Ureidogly_lyase"/>
</dbReference>
<accession>A0A1Z4UZJ1</accession>
<dbReference type="Pfam" id="PF04115">
    <property type="entry name" value="Ureidogly_lyase"/>
    <property type="match status" value="1"/>
</dbReference>
<dbReference type="OrthoDB" id="9804602at2"/>
<evidence type="ECO:0000256" key="3">
    <source>
        <dbReference type="ARBA" id="ARBA00023239"/>
    </source>
</evidence>
<dbReference type="GO" id="GO:0004848">
    <property type="term" value="F:ureidoglycolate hydrolase activity"/>
    <property type="evidence" value="ECO:0007669"/>
    <property type="project" value="InterPro"/>
</dbReference>
<dbReference type="InterPro" id="IPR024060">
    <property type="entry name" value="Ureidoglycolate_lyase_dom_sf"/>
</dbReference>
<comment type="catalytic activity">
    <reaction evidence="4">
        <text>(S)-ureidoglycolate = urea + glyoxylate</text>
        <dbReference type="Rhea" id="RHEA:11304"/>
        <dbReference type="ChEBI" id="CHEBI:16199"/>
        <dbReference type="ChEBI" id="CHEBI:36655"/>
        <dbReference type="ChEBI" id="CHEBI:57296"/>
        <dbReference type="EC" id="4.3.2.3"/>
    </reaction>
</comment>
<dbReference type="RefSeq" id="WP_096664287.1">
    <property type="nucleotide sequence ID" value="NZ_AP018316.1"/>
</dbReference>
<dbReference type="GO" id="GO:0006144">
    <property type="term" value="P:purine nucleobase metabolic process"/>
    <property type="evidence" value="ECO:0007669"/>
    <property type="project" value="UniProtKB-KW"/>
</dbReference>
<proteinExistence type="predicted"/>
<dbReference type="InterPro" id="IPR011051">
    <property type="entry name" value="RmlC_Cupin_sf"/>
</dbReference>
<organism evidence="5 6">
    <name type="scientific">Dolichospermum compactum NIES-806</name>
    <dbReference type="NCBI Taxonomy" id="1973481"/>
    <lineage>
        <taxon>Bacteria</taxon>
        <taxon>Bacillati</taxon>
        <taxon>Cyanobacteriota</taxon>
        <taxon>Cyanophyceae</taxon>
        <taxon>Nostocales</taxon>
        <taxon>Aphanizomenonaceae</taxon>
        <taxon>Dolichospermum</taxon>
        <taxon>Dolichospermum compactum</taxon>
    </lineage>
</organism>